<gene>
    <name evidence="2" type="ORF">HYFRA_00011168</name>
</gene>
<dbReference type="OrthoDB" id="6359816at2759"/>
<evidence type="ECO:0008006" key="4">
    <source>
        <dbReference type="Google" id="ProtNLM"/>
    </source>
</evidence>
<evidence type="ECO:0000256" key="1">
    <source>
        <dbReference type="SAM" id="MobiDB-lite"/>
    </source>
</evidence>
<dbReference type="Proteomes" id="UP000696280">
    <property type="component" value="Unassembled WGS sequence"/>
</dbReference>
<comment type="caution">
    <text evidence="2">The sequence shown here is derived from an EMBL/GenBank/DDBJ whole genome shotgun (WGS) entry which is preliminary data.</text>
</comment>
<accession>A0A9N9PK81</accession>
<dbReference type="Gene3D" id="3.30.710.10">
    <property type="entry name" value="Potassium Channel Kv1.1, Chain A"/>
    <property type="match status" value="1"/>
</dbReference>
<organism evidence="2 3">
    <name type="scientific">Hymenoscyphus fraxineus</name>
    <dbReference type="NCBI Taxonomy" id="746836"/>
    <lineage>
        <taxon>Eukaryota</taxon>
        <taxon>Fungi</taxon>
        <taxon>Dikarya</taxon>
        <taxon>Ascomycota</taxon>
        <taxon>Pezizomycotina</taxon>
        <taxon>Leotiomycetes</taxon>
        <taxon>Helotiales</taxon>
        <taxon>Helotiaceae</taxon>
        <taxon>Hymenoscyphus</taxon>
    </lineage>
</organism>
<name>A0A9N9PK81_9HELO</name>
<feature type="region of interest" description="Disordered" evidence="1">
    <location>
        <begin position="1"/>
        <end position="25"/>
    </location>
</feature>
<evidence type="ECO:0000313" key="3">
    <source>
        <dbReference type="Proteomes" id="UP000696280"/>
    </source>
</evidence>
<dbReference type="InterPro" id="IPR011333">
    <property type="entry name" value="SKP1/BTB/POZ_sf"/>
</dbReference>
<keyword evidence="3" id="KW-1185">Reference proteome</keyword>
<proteinExistence type="predicted"/>
<feature type="compositionally biased region" description="Basic and acidic residues" evidence="1">
    <location>
        <begin position="1"/>
        <end position="17"/>
    </location>
</feature>
<sequence length="261" mass="30315">MSTKNAEVERPTMKADGEVSTTPDKSPIITLSLGPKSDPTCFYVHQDYLVKIPFFKAALRPGAFIEGEEKRINFEEEEDPRAFGRLIRYLYEDDCFPKLVAGPSENAKTFEVPLFVKEIAPPEKQEQYIHMAWYETKEDSGNQMERRLTSLVNCGVYIPTDETFQLFEMVLKTLCLSDRYGIGDLFQKCLTKLKYFPIRTKEVAFSRSSSWRTSPRVMRAKMRTSSCPAASIFIDTVLRHARPSKFSRTRMTFWYFKDYLH</sequence>
<evidence type="ECO:0000313" key="2">
    <source>
        <dbReference type="EMBL" id="CAG8956779.1"/>
    </source>
</evidence>
<dbReference type="AlphaFoldDB" id="A0A9N9PK81"/>
<dbReference type="PANTHER" id="PTHR47843">
    <property type="entry name" value="BTB DOMAIN-CONTAINING PROTEIN-RELATED"/>
    <property type="match status" value="1"/>
</dbReference>
<reference evidence="2" key="1">
    <citation type="submission" date="2021-07" db="EMBL/GenBank/DDBJ databases">
        <authorList>
            <person name="Durling M."/>
        </authorList>
    </citation>
    <scope>NUCLEOTIDE SEQUENCE</scope>
</reference>
<protein>
    <recommendedName>
        <fullName evidence="4">BTB domain-containing protein</fullName>
    </recommendedName>
</protein>
<dbReference type="EMBL" id="CAJVRL010000073">
    <property type="protein sequence ID" value="CAG8956779.1"/>
    <property type="molecule type" value="Genomic_DNA"/>
</dbReference>
<dbReference type="SUPFAM" id="SSF54695">
    <property type="entry name" value="POZ domain"/>
    <property type="match status" value="1"/>
</dbReference>